<keyword evidence="14" id="KW-1185">Reference proteome</keyword>
<evidence type="ECO:0000256" key="2">
    <source>
        <dbReference type="ARBA" id="ARBA00010855"/>
    </source>
</evidence>
<dbReference type="SMART" id="SM00066">
    <property type="entry name" value="GAL4"/>
    <property type="match status" value="1"/>
</dbReference>
<dbReference type="GO" id="GO:0005634">
    <property type="term" value="C:nucleus"/>
    <property type="evidence" value="ECO:0007669"/>
    <property type="project" value="UniProtKB-SubCell"/>
</dbReference>
<comment type="subcellular location">
    <subcellularLocation>
        <location evidence="1">Nucleus</location>
    </subcellularLocation>
</comment>
<proteinExistence type="inferred from homology"/>
<organism evidence="13 14">
    <name type="scientific">Lachancea mirantina</name>
    <dbReference type="NCBI Taxonomy" id="1230905"/>
    <lineage>
        <taxon>Eukaryota</taxon>
        <taxon>Fungi</taxon>
        <taxon>Dikarya</taxon>
        <taxon>Ascomycota</taxon>
        <taxon>Saccharomycotina</taxon>
        <taxon>Saccharomycetes</taxon>
        <taxon>Saccharomycetales</taxon>
        <taxon>Saccharomycetaceae</taxon>
        <taxon>Lachancea</taxon>
    </lineage>
</organism>
<evidence type="ECO:0000313" key="13">
    <source>
        <dbReference type="EMBL" id="SCV03357.1"/>
    </source>
</evidence>
<dbReference type="Pfam" id="PF24990">
    <property type="entry name" value="PAS_13"/>
    <property type="match status" value="2"/>
</dbReference>
<evidence type="ECO:0000256" key="5">
    <source>
        <dbReference type="ARBA" id="ARBA00023015"/>
    </source>
</evidence>
<evidence type="ECO:0000256" key="9">
    <source>
        <dbReference type="ARBA" id="ARBA00039294"/>
    </source>
</evidence>
<keyword evidence="4" id="KW-0862">Zinc</keyword>
<keyword evidence="7" id="KW-0804">Transcription</keyword>
<keyword evidence="3" id="KW-0479">Metal-binding</keyword>
<evidence type="ECO:0000256" key="3">
    <source>
        <dbReference type="ARBA" id="ARBA00022723"/>
    </source>
</evidence>
<feature type="region of interest" description="Disordered" evidence="10">
    <location>
        <begin position="134"/>
        <end position="153"/>
    </location>
</feature>
<dbReference type="CDD" id="cd00067">
    <property type="entry name" value="GAL4"/>
    <property type="match status" value="1"/>
</dbReference>
<protein>
    <recommendedName>
        <fullName evidence="9">Glucose starvation modulator protein 1</fullName>
    </recommendedName>
</protein>
<dbReference type="SUPFAM" id="SSF55785">
    <property type="entry name" value="PYP-like sensor domain (PAS domain)"/>
    <property type="match status" value="1"/>
</dbReference>
<dbReference type="InterPro" id="IPR000014">
    <property type="entry name" value="PAS"/>
</dbReference>
<evidence type="ECO:0000313" key="14">
    <source>
        <dbReference type="Proteomes" id="UP000191024"/>
    </source>
</evidence>
<reference evidence="14" key="1">
    <citation type="submission" date="2016-03" db="EMBL/GenBank/DDBJ databases">
        <authorList>
            <person name="Devillers H."/>
        </authorList>
    </citation>
    <scope>NUCLEOTIDE SEQUENCE [LARGE SCALE GENOMIC DNA]</scope>
</reference>
<dbReference type="OrthoDB" id="2538135at2759"/>
<evidence type="ECO:0000256" key="7">
    <source>
        <dbReference type="ARBA" id="ARBA00023163"/>
    </source>
</evidence>
<feature type="region of interest" description="Disordered" evidence="10">
    <location>
        <begin position="53"/>
        <end position="125"/>
    </location>
</feature>
<dbReference type="InterPro" id="IPR001138">
    <property type="entry name" value="Zn2Cys6_DnaBD"/>
</dbReference>
<dbReference type="PANTHER" id="PTHR47659">
    <property type="entry name" value="ZN(II)2CYS6 TRANSCRIPTION FACTOR (EUROFUNG)-RELATED"/>
    <property type="match status" value="1"/>
</dbReference>
<dbReference type="PANTHER" id="PTHR47659:SF8">
    <property type="entry name" value="GLUCOSE STARVATION MODULATOR PROTEIN 1"/>
    <property type="match status" value="1"/>
</dbReference>
<dbReference type="PROSITE" id="PS50048">
    <property type="entry name" value="ZN2_CY6_FUNGAL_2"/>
    <property type="match status" value="1"/>
</dbReference>
<dbReference type="Proteomes" id="UP000191024">
    <property type="component" value="Chromosome H"/>
</dbReference>
<dbReference type="AlphaFoldDB" id="A0A1G4KFL0"/>
<keyword evidence="5" id="KW-0805">Transcription regulation</keyword>
<gene>
    <name evidence="13" type="ORF">LAMI_0H07514G</name>
</gene>
<evidence type="ECO:0000256" key="1">
    <source>
        <dbReference type="ARBA" id="ARBA00004123"/>
    </source>
</evidence>
<dbReference type="PROSITE" id="PS50112">
    <property type="entry name" value="PAS"/>
    <property type="match status" value="1"/>
</dbReference>
<dbReference type="Pfam" id="PF00172">
    <property type="entry name" value="Zn_clus"/>
    <property type="match status" value="1"/>
</dbReference>
<comment type="similarity">
    <text evidence="2">Belongs to the ERT1/acuK family.</text>
</comment>
<dbReference type="GO" id="GO:0008270">
    <property type="term" value="F:zinc ion binding"/>
    <property type="evidence" value="ECO:0007669"/>
    <property type="project" value="InterPro"/>
</dbReference>
<dbReference type="GO" id="GO:0000977">
    <property type="term" value="F:RNA polymerase II transcription regulatory region sequence-specific DNA binding"/>
    <property type="evidence" value="ECO:0007669"/>
    <property type="project" value="TreeGrafter"/>
</dbReference>
<evidence type="ECO:0000259" key="12">
    <source>
        <dbReference type="PROSITE" id="PS50112"/>
    </source>
</evidence>
<dbReference type="GO" id="GO:0000981">
    <property type="term" value="F:DNA-binding transcription factor activity, RNA polymerase II-specific"/>
    <property type="evidence" value="ECO:0007669"/>
    <property type="project" value="InterPro"/>
</dbReference>
<dbReference type="InterPro" id="IPR050335">
    <property type="entry name" value="ERT1_acuK_gluconeogen_tf"/>
</dbReference>
<sequence length="473" mass="53586">MTKRLQPDQKRIRKPISRACVFCHEKHLQCDVGRPCQNCLKRNIGGMCTDKLRKKRRRDAKMDIRASESPASSESPRGDGKRSALMRSGSEPEISSLRNPVENSDGYGSELGRELGNSENSSLSGFFEAAPTPVVNSGSDGAPNRPANKVLPSDANFDSIWANDEYVKLNDILNESRLSDTESTAYKGKSDLTPVVDKLWPDSGTLFDDPTFSDKSKGSPMSKFRAHISLETQPYPGANNSACNSPTPELSGKELLPIEFRQLIKTPKDLYDKKSLVRPHNYRGAYENLLAYLKARYSEREKRESKSLQIIANSMAIFYSPIFVTMTTNLIESDLELQEFVLQRTLLEYESMANLSNCTPMCIWRRSCELCFVSNEFLSMTGFSREEVLAKNRFIIEFMDDESVVRYFRIFNENLAFGAKDDKENTCDSQAVFSECNLLLKNQNFLRCASVWTVKRDHFNIPLLVMGQFLPIH</sequence>
<feature type="domain" description="PAS" evidence="12">
    <location>
        <begin position="372"/>
        <end position="418"/>
    </location>
</feature>
<evidence type="ECO:0000259" key="11">
    <source>
        <dbReference type="PROSITE" id="PS50048"/>
    </source>
</evidence>
<keyword evidence="6" id="KW-0238">DNA-binding</keyword>
<dbReference type="InterPro" id="IPR056751">
    <property type="entry name" value="PAS_13"/>
</dbReference>
<evidence type="ECO:0000256" key="6">
    <source>
        <dbReference type="ARBA" id="ARBA00023125"/>
    </source>
</evidence>
<evidence type="ECO:0000256" key="10">
    <source>
        <dbReference type="SAM" id="MobiDB-lite"/>
    </source>
</evidence>
<dbReference type="SUPFAM" id="SSF57701">
    <property type="entry name" value="Zn2/Cys6 DNA-binding domain"/>
    <property type="match status" value="1"/>
</dbReference>
<dbReference type="GO" id="GO:0009267">
    <property type="term" value="P:cellular response to starvation"/>
    <property type="evidence" value="ECO:0007669"/>
    <property type="project" value="TreeGrafter"/>
</dbReference>
<dbReference type="InterPro" id="IPR035965">
    <property type="entry name" value="PAS-like_dom_sf"/>
</dbReference>
<dbReference type="Gene3D" id="4.10.240.10">
    <property type="entry name" value="Zn(2)-C6 fungal-type DNA-binding domain"/>
    <property type="match status" value="1"/>
</dbReference>
<name>A0A1G4KFL0_9SACH</name>
<evidence type="ECO:0000256" key="4">
    <source>
        <dbReference type="ARBA" id="ARBA00022833"/>
    </source>
</evidence>
<dbReference type="EMBL" id="LT598468">
    <property type="protein sequence ID" value="SCV03357.1"/>
    <property type="molecule type" value="Genomic_DNA"/>
</dbReference>
<dbReference type="PROSITE" id="PS00463">
    <property type="entry name" value="ZN2_CY6_FUNGAL_1"/>
    <property type="match status" value="1"/>
</dbReference>
<dbReference type="InterPro" id="IPR036864">
    <property type="entry name" value="Zn2-C6_fun-type_DNA-bd_sf"/>
</dbReference>
<keyword evidence="8" id="KW-0539">Nucleus</keyword>
<accession>A0A1G4KFL0</accession>
<evidence type="ECO:0000256" key="8">
    <source>
        <dbReference type="ARBA" id="ARBA00023242"/>
    </source>
</evidence>
<feature type="domain" description="Zn(2)-C6 fungal-type" evidence="11">
    <location>
        <begin position="19"/>
        <end position="50"/>
    </location>
</feature>